<keyword evidence="2" id="KW-0378">Hydrolase</keyword>
<dbReference type="InterPro" id="IPR029058">
    <property type="entry name" value="AB_hydrolase_fold"/>
</dbReference>
<dbReference type="EMBL" id="WJYN01000001">
    <property type="protein sequence ID" value="MRS98076.1"/>
    <property type="molecule type" value="Genomic_DNA"/>
</dbReference>
<dbReference type="AlphaFoldDB" id="A0A7X2L9L3"/>
<evidence type="ECO:0000259" key="1">
    <source>
        <dbReference type="Pfam" id="PF00561"/>
    </source>
</evidence>
<protein>
    <submittedName>
        <fullName evidence="2">Alpha/beta fold hydrolase</fullName>
    </submittedName>
</protein>
<dbReference type="InterPro" id="IPR000073">
    <property type="entry name" value="AB_hydrolase_1"/>
</dbReference>
<dbReference type="GO" id="GO:0047372">
    <property type="term" value="F:monoacylglycerol lipase activity"/>
    <property type="evidence" value="ECO:0007669"/>
    <property type="project" value="TreeGrafter"/>
</dbReference>
<dbReference type="PANTHER" id="PTHR43798:SF5">
    <property type="entry name" value="MONOACYLGLYCEROL LIPASE ABHD6"/>
    <property type="match status" value="1"/>
</dbReference>
<dbReference type="SUPFAM" id="SSF53474">
    <property type="entry name" value="alpha/beta-Hydrolases"/>
    <property type="match status" value="1"/>
</dbReference>
<dbReference type="PANTHER" id="PTHR43798">
    <property type="entry name" value="MONOACYLGLYCEROL LIPASE"/>
    <property type="match status" value="1"/>
</dbReference>
<dbReference type="Pfam" id="PF00561">
    <property type="entry name" value="Abhydrolase_1"/>
    <property type="match status" value="1"/>
</dbReference>
<gene>
    <name evidence="2" type="ORF">GJQ57_05330</name>
</gene>
<dbReference type="GO" id="GO:0016020">
    <property type="term" value="C:membrane"/>
    <property type="evidence" value="ECO:0007669"/>
    <property type="project" value="TreeGrafter"/>
</dbReference>
<dbReference type="InterPro" id="IPR050266">
    <property type="entry name" value="AB_hydrolase_sf"/>
</dbReference>
<proteinExistence type="predicted"/>
<feature type="domain" description="AB hydrolase-1" evidence="1">
    <location>
        <begin position="64"/>
        <end position="173"/>
    </location>
</feature>
<name>A0A7X2L9L3_RALPI</name>
<organism evidence="2 3">
    <name type="scientific">Ralstonia pickettii</name>
    <name type="common">Burkholderia pickettii</name>
    <dbReference type="NCBI Taxonomy" id="329"/>
    <lineage>
        <taxon>Bacteria</taxon>
        <taxon>Pseudomonadati</taxon>
        <taxon>Pseudomonadota</taxon>
        <taxon>Betaproteobacteria</taxon>
        <taxon>Burkholderiales</taxon>
        <taxon>Burkholderiaceae</taxon>
        <taxon>Ralstonia</taxon>
    </lineage>
</organism>
<dbReference type="RefSeq" id="WP_154205969.1">
    <property type="nucleotide sequence ID" value="NZ_WJYN01000001.1"/>
</dbReference>
<sequence>MKSFVESQCLRAGSVLRLFVLCITAACLCACQSPEVRVTESLPVKKLSVNGTEMAFVEDGKGETIVFIHGAAGDWRSWEGLRPYIAQKYHFVSLSRRYHWPNTSSGDGSDYSVLQHADDAAAFIRALNVGKVHLVGGSYGGRIAAYVAQRHPELLRSVTMSDPGFTVPDTAEGKAARSDFQKDMAKSSAAARAGDARQSTILMFDAVQGDPTAFEKASPQVQQRLLDNAGTMPLWFAGAVPPPMACELLGAFKVPALVMRGERSRVAFAASDEALLRCLPKGTASAVVPNAAHYWYPVNPQAGAQAILDFVAKH</sequence>
<evidence type="ECO:0000313" key="3">
    <source>
        <dbReference type="Proteomes" id="UP000441032"/>
    </source>
</evidence>
<dbReference type="GO" id="GO:0046464">
    <property type="term" value="P:acylglycerol catabolic process"/>
    <property type="evidence" value="ECO:0007669"/>
    <property type="project" value="TreeGrafter"/>
</dbReference>
<comment type="caution">
    <text evidence="2">The sequence shown here is derived from an EMBL/GenBank/DDBJ whole genome shotgun (WGS) entry which is preliminary data.</text>
</comment>
<evidence type="ECO:0000313" key="2">
    <source>
        <dbReference type="EMBL" id="MRS98076.1"/>
    </source>
</evidence>
<accession>A0A7X2L9L3</accession>
<dbReference type="Gene3D" id="3.40.50.1820">
    <property type="entry name" value="alpha/beta hydrolase"/>
    <property type="match status" value="1"/>
</dbReference>
<reference evidence="2 3" key="1">
    <citation type="submission" date="2019-11" db="EMBL/GenBank/DDBJ databases">
        <title>Phenotypic characterization of an OXA-22 and OXA-60 co-producing Ralstonia pickettii clinical strain.</title>
        <authorList>
            <person name="He F."/>
        </authorList>
    </citation>
    <scope>NUCLEOTIDE SEQUENCE [LARGE SCALE GENOMIC DNA]</scope>
    <source>
        <strain evidence="2 3">PSLESD1</strain>
    </source>
</reference>
<dbReference type="Proteomes" id="UP000441032">
    <property type="component" value="Unassembled WGS sequence"/>
</dbReference>